<evidence type="ECO:0000313" key="6">
    <source>
        <dbReference type="Proteomes" id="UP000460272"/>
    </source>
</evidence>
<organism evidence="5 6">
    <name type="scientific">Trebonia kvetii</name>
    <dbReference type="NCBI Taxonomy" id="2480626"/>
    <lineage>
        <taxon>Bacteria</taxon>
        <taxon>Bacillati</taxon>
        <taxon>Actinomycetota</taxon>
        <taxon>Actinomycetes</taxon>
        <taxon>Streptosporangiales</taxon>
        <taxon>Treboniaceae</taxon>
        <taxon>Trebonia</taxon>
    </lineage>
</organism>
<comment type="pathway">
    <text evidence="1">Metabolic intermediate biosynthesis; chorismate biosynthesis; chorismate from D-erythrose 4-phosphate and phosphoenolpyruvate: step 4/7.</text>
</comment>
<keyword evidence="2" id="KW-0028">Amino-acid biosynthesis</keyword>
<gene>
    <name evidence="5" type="ORF">EAS64_32090</name>
</gene>
<dbReference type="GO" id="GO:0019632">
    <property type="term" value="P:shikimate metabolic process"/>
    <property type="evidence" value="ECO:0007669"/>
    <property type="project" value="TreeGrafter"/>
</dbReference>
<keyword evidence="5" id="KW-0560">Oxidoreductase</keyword>
<dbReference type="RefSeq" id="WP_145859196.1">
    <property type="nucleotide sequence ID" value="NZ_RPFW01000007.1"/>
</dbReference>
<reference evidence="5 6" key="1">
    <citation type="submission" date="2018-11" db="EMBL/GenBank/DDBJ databases">
        <title>Trebonia kvetii gen.nov., sp.nov., a novel acidophilic actinobacterium, and proposal of the new actinobacterial family Treboniaceae fam. nov.</title>
        <authorList>
            <person name="Rapoport D."/>
            <person name="Sagova-Mareckova M."/>
            <person name="Sedlacek I."/>
            <person name="Provaznik J."/>
            <person name="Kralova S."/>
            <person name="Pavlinic D."/>
            <person name="Benes V."/>
            <person name="Kopecky J."/>
        </authorList>
    </citation>
    <scope>NUCLEOTIDE SEQUENCE [LARGE SCALE GENOMIC DNA]</scope>
    <source>
        <strain evidence="5 6">15Tr583</strain>
    </source>
</reference>
<dbReference type="SUPFAM" id="SSF53223">
    <property type="entry name" value="Aminoacid dehydrogenase-like, N-terminal domain"/>
    <property type="match status" value="1"/>
</dbReference>
<feature type="domain" description="SDH C-terminal" evidence="4">
    <location>
        <begin position="238"/>
        <end position="266"/>
    </location>
</feature>
<dbReference type="GO" id="GO:0009073">
    <property type="term" value="P:aromatic amino acid family biosynthetic process"/>
    <property type="evidence" value="ECO:0007669"/>
    <property type="project" value="UniProtKB-KW"/>
</dbReference>
<evidence type="ECO:0000259" key="4">
    <source>
        <dbReference type="Pfam" id="PF18317"/>
    </source>
</evidence>
<comment type="caution">
    <text evidence="5">The sequence shown here is derived from an EMBL/GenBank/DDBJ whole genome shotgun (WGS) entry which is preliminary data.</text>
</comment>
<evidence type="ECO:0000259" key="3">
    <source>
        <dbReference type="Pfam" id="PF08501"/>
    </source>
</evidence>
<dbReference type="EC" id="1.1.1.25" evidence="5"/>
<dbReference type="InterPro" id="IPR041121">
    <property type="entry name" value="SDH_C"/>
</dbReference>
<dbReference type="OrthoDB" id="9776868at2"/>
<dbReference type="Pfam" id="PF18317">
    <property type="entry name" value="SDH_C"/>
    <property type="match status" value="1"/>
</dbReference>
<sequence>MKAAVLGKPIAHSVSPVLHRAAYDALGLADWTYDLVECDEASLAGYISQCGPEWAGLSLTMPLKRTVLPLLDHADHLATATGGANTVVFRPEGRYGYNTDVQGIVDACAEAGVTTPGSVTIIGAGATACSALAAAAEMGAAGADVVLRDESRADGLRATAERLGLSVRLRPWEDLATADAVVPDLLISTVPAGAADDYAERLRRTHHAPAALLDVVYHPWPTPLARAAAAAGSAVASGYAMLLHQAAAQVELMTGKPAPLDAMREAGEAELRRRLAAADVS</sequence>
<dbReference type="NCBIfam" id="NF001311">
    <property type="entry name" value="PRK00258.1-3"/>
    <property type="match status" value="1"/>
</dbReference>
<proteinExistence type="predicted"/>
<dbReference type="InterPro" id="IPR022893">
    <property type="entry name" value="Shikimate_DH_fam"/>
</dbReference>
<dbReference type="Proteomes" id="UP000460272">
    <property type="component" value="Unassembled WGS sequence"/>
</dbReference>
<dbReference type="GO" id="GO:0009423">
    <property type="term" value="P:chorismate biosynthetic process"/>
    <property type="evidence" value="ECO:0007669"/>
    <property type="project" value="TreeGrafter"/>
</dbReference>
<protein>
    <submittedName>
        <fullName evidence="5">Shikimate dehydrogenase</fullName>
        <ecNumber evidence="5">1.1.1.25</ecNumber>
    </submittedName>
</protein>
<evidence type="ECO:0000256" key="1">
    <source>
        <dbReference type="ARBA" id="ARBA00004871"/>
    </source>
</evidence>
<dbReference type="Gene3D" id="3.40.50.10860">
    <property type="entry name" value="Leucine Dehydrogenase, chain A, domain 1"/>
    <property type="match status" value="1"/>
</dbReference>
<feature type="domain" description="Shikimate dehydrogenase substrate binding N-terminal" evidence="3">
    <location>
        <begin position="5"/>
        <end position="87"/>
    </location>
</feature>
<keyword evidence="2" id="KW-0057">Aromatic amino acid biosynthesis</keyword>
<dbReference type="Gene3D" id="3.40.50.720">
    <property type="entry name" value="NAD(P)-binding Rossmann-like Domain"/>
    <property type="match status" value="1"/>
</dbReference>
<dbReference type="EMBL" id="RPFW01000007">
    <property type="protein sequence ID" value="TVZ00970.1"/>
    <property type="molecule type" value="Genomic_DNA"/>
</dbReference>
<evidence type="ECO:0000313" key="5">
    <source>
        <dbReference type="EMBL" id="TVZ00970.1"/>
    </source>
</evidence>
<dbReference type="Pfam" id="PF08501">
    <property type="entry name" value="Shikimate_dh_N"/>
    <property type="match status" value="1"/>
</dbReference>
<dbReference type="GO" id="GO:0005829">
    <property type="term" value="C:cytosol"/>
    <property type="evidence" value="ECO:0007669"/>
    <property type="project" value="TreeGrafter"/>
</dbReference>
<dbReference type="PANTHER" id="PTHR21089">
    <property type="entry name" value="SHIKIMATE DEHYDROGENASE"/>
    <property type="match status" value="1"/>
</dbReference>
<dbReference type="AlphaFoldDB" id="A0A6P2BPT6"/>
<dbReference type="GO" id="GO:0050661">
    <property type="term" value="F:NADP binding"/>
    <property type="evidence" value="ECO:0007669"/>
    <property type="project" value="TreeGrafter"/>
</dbReference>
<accession>A0A6P2BPT6</accession>
<keyword evidence="6" id="KW-1185">Reference proteome</keyword>
<dbReference type="GO" id="GO:0004764">
    <property type="term" value="F:shikimate 3-dehydrogenase (NADP+) activity"/>
    <property type="evidence" value="ECO:0007669"/>
    <property type="project" value="UniProtKB-EC"/>
</dbReference>
<dbReference type="InterPro" id="IPR046346">
    <property type="entry name" value="Aminoacid_DH-like_N_sf"/>
</dbReference>
<dbReference type="InterPro" id="IPR013708">
    <property type="entry name" value="Shikimate_DH-bd_N"/>
</dbReference>
<dbReference type="PANTHER" id="PTHR21089:SF1">
    <property type="entry name" value="BIFUNCTIONAL 3-DEHYDROQUINATE DEHYDRATASE_SHIKIMATE DEHYDROGENASE, CHLOROPLASTIC"/>
    <property type="match status" value="1"/>
</dbReference>
<dbReference type="SUPFAM" id="SSF51735">
    <property type="entry name" value="NAD(P)-binding Rossmann-fold domains"/>
    <property type="match status" value="1"/>
</dbReference>
<evidence type="ECO:0000256" key="2">
    <source>
        <dbReference type="ARBA" id="ARBA00023141"/>
    </source>
</evidence>
<name>A0A6P2BPT6_9ACTN</name>
<dbReference type="InterPro" id="IPR036291">
    <property type="entry name" value="NAD(P)-bd_dom_sf"/>
</dbReference>